<gene>
    <name evidence="2" type="ORF">GCM10010411_32560</name>
</gene>
<evidence type="ECO:0000313" key="3">
    <source>
        <dbReference type="Proteomes" id="UP001501509"/>
    </source>
</evidence>
<name>A0ABN3PPR3_9ACTN</name>
<feature type="transmembrane region" description="Helical" evidence="1">
    <location>
        <begin position="31"/>
        <end position="52"/>
    </location>
</feature>
<organism evidence="2 3">
    <name type="scientific">Actinomadura fulvescens</name>
    <dbReference type="NCBI Taxonomy" id="46160"/>
    <lineage>
        <taxon>Bacteria</taxon>
        <taxon>Bacillati</taxon>
        <taxon>Actinomycetota</taxon>
        <taxon>Actinomycetes</taxon>
        <taxon>Streptosporangiales</taxon>
        <taxon>Thermomonosporaceae</taxon>
        <taxon>Actinomadura</taxon>
    </lineage>
</organism>
<proteinExistence type="predicted"/>
<dbReference type="EMBL" id="BAAATD010000004">
    <property type="protein sequence ID" value="GAA2596589.1"/>
    <property type="molecule type" value="Genomic_DNA"/>
</dbReference>
<evidence type="ECO:0000256" key="1">
    <source>
        <dbReference type="SAM" id="Phobius"/>
    </source>
</evidence>
<evidence type="ECO:0000313" key="2">
    <source>
        <dbReference type="EMBL" id="GAA2596589.1"/>
    </source>
</evidence>
<dbReference type="Proteomes" id="UP001501509">
    <property type="component" value="Unassembled WGS sequence"/>
</dbReference>
<comment type="caution">
    <text evidence="2">The sequence shown here is derived from an EMBL/GenBank/DDBJ whole genome shotgun (WGS) entry which is preliminary data.</text>
</comment>
<sequence length="212" mass="23888">MFQREHGLGAPESRHGVRGSIVAMAGATTSIAPYLITAGSTLAGVLITGILAEYRERRRSAEERRREEDRLAEERWKWLRQERRESYARLISLGYQAASLFAEAADVSHKSPDKAKKLWKSADELRDAIHSQVADVELVGSEAVISASHSLRRTMRRAPGLLVELRENERDALNHKVRSLYGATNDLVDIAKRDLNLDMPVKEIEPLPHEEE</sequence>
<keyword evidence="1" id="KW-0812">Transmembrane</keyword>
<keyword evidence="1" id="KW-0472">Membrane</keyword>
<protein>
    <submittedName>
        <fullName evidence="2">Uncharacterized protein</fullName>
    </submittedName>
</protein>
<keyword evidence="3" id="KW-1185">Reference proteome</keyword>
<reference evidence="2 3" key="1">
    <citation type="journal article" date="2019" name="Int. J. Syst. Evol. Microbiol.">
        <title>The Global Catalogue of Microorganisms (GCM) 10K type strain sequencing project: providing services to taxonomists for standard genome sequencing and annotation.</title>
        <authorList>
            <consortium name="The Broad Institute Genomics Platform"/>
            <consortium name="The Broad Institute Genome Sequencing Center for Infectious Disease"/>
            <person name="Wu L."/>
            <person name="Ma J."/>
        </authorList>
    </citation>
    <scope>NUCLEOTIDE SEQUENCE [LARGE SCALE GENOMIC DNA]</scope>
    <source>
        <strain evidence="2 3">JCM 6833</strain>
    </source>
</reference>
<keyword evidence="1" id="KW-1133">Transmembrane helix</keyword>
<accession>A0ABN3PPR3</accession>